<dbReference type="CDD" id="cd19473">
    <property type="entry name" value="SET_SUV39H_DIM5-like"/>
    <property type="match status" value="1"/>
</dbReference>
<reference evidence="10 11" key="1">
    <citation type="submission" date="2012-10" db="EMBL/GenBank/DDBJ databases">
        <title>Genome sequencing and analysis of entomopathogenic fungi Beauveria bassiana D1-5.</title>
        <authorList>
            <person name="Li Q."/>
            <person name="Wang L."/>
            <person name="Zhang Z."/>
            <person name="Wang Q."/>
            <person name="Ren J."/>
            <person name="Wang M."/>
            <person name="Xu W."/>
            <person name="Wang J."/>
            <person name="Lu Y."/>
            <person name="Du Q."/>
            <person name="Sun Z."/>
        </authorList>
    </citation>
    <scope>NUCLEOTIDE SEQUENCE [LARGE SCALE GENOMIC DNA]</scope>
    <source>
        <strain evidence="10 11">D1-5</strain>
    </source>
</reference>
<dbReference type="GO" id="GO:0042054">
    <property type="term" value="F:histone methyltransferase activity"/>
    <property type="evidence" value="ECO:0007669"/>
    <property type="project" value="InterPro"/>
</dbReference>
<dbReference type="STRING" id="1245745.A0A0A2VPC7"/>
<dbReference type="PANTHER" id="PTHR46223">
    <property type="entry name" value="HISTONE-LYSINE N-METHYLTRANSFERASE SUV39H"/>
    <property type="match status" value="1"/>
</dbReference>
<dbReference type="PROSITE" id="PS50867">
    <property type="entry name" value="PRE_SET"/>
    <property type="match status" value="1"/>
</dbReference>
<keyword evidence="7" id="KW-0862">Zinc</keyword>
<sequence>MEQAIEEHFYNHGKTPTPGCHWCQVRALGLTVVNKVDSAFLPKNFEFINDMVLGKGVEPAEDSFRSGCSCADDGDCQFTGCLCLADLEDDDDIDMNNGIKKAYAYHTHGAKAGSLRSRLQKSTMPLYECHKGCACSSECPNRVVERGRTVPLQIFRTQNRGWGVRSQVPIKQGQFVDRYLGEIITAEEADRRRANSAVSQQKDVYLFALDKFTDKDSLDPRLNGPPLEVDGEFMSGPTRFINHSCDPNLRIFARVGDHADKHIHDLALFAIKDITRGEELTFDYVDGVVEEQDELEGNVEVILWFPMVRAAFGDSRAQCASPECNGSLEIEVIHVLVSLASLAQSYDRKHLDCTTPCVSWHEAKGAIGDDKLRELALEYLVRTEVWRLEDSRMTGCGPLNVPLQISVSFVQLWYMDREGCFYFREVRISGRD</sequence>
<dbReference type="Proteomes" id="UP000030106">
    <property type="component" value="Unassembled WGS sequence"/>
</dbReference>
<evidence type="ECO:0000256" key="2">
    <source>
        <dbReference type="ARBA" id="ARBA00022454"/>
    </source>
</evidence>
<evidence type="ECO:0000256" key="4">
    <source>
        <dbReference type="ARBA" id="ARBA00022679"/>
    </source>
</evidence>
<dbReference type="SMART" id="SM00468">
    <property type="entry name" value="PreSET"/>
    <property type="match status" value="1"/>
</dbReference>
<dbReference type="AlphaFoldDB" id="A0A0A2VPC7"/>
<keyword evidence="4 10" id="KW-0808">Transferase</keyword>
<evidence type="ECO:0000259" key="9">
    <source>
        <dbReference type="PROSITE" id="PS50867"/>
    </source>
</evidence>
<evidence type="ECO:0000313" key="10">
    <source>
        <dbReference type="EMBL" id="KGQ08167.1"/>
    </source>
</evidence>
<dbReference type="OrthoDB" id="308383at2759"/>
<evidence type="ECO:0000256" key="6">
    <source>
        <dbReference type="ARBA" id="ARBA00022723"/>
    </source>
</evidence>
<dbReference type="EMBL" id="ANFO01000607">
    <property type="protein sequence ID" value="KGQ08167.1"/>
    <property type="molecule type" value="Genomic_DNA"/>
</dbReference>
<proteinExistence type="predicted"/>
<keyword evidence="5" id="KW-0949">S-adenosyl-L-methionine</keyword>
<dbReference type="InterPro" id="IPR046341">
    <property type="entry name" value="SET_dom_sf"/>
</dbReference>
<dbReference type="InterPro" id="IPR007728">
    <property type="entry name" value="Pre-SET_dom"/>
</dbReference>
<dbReference type="GO" id="GO:0005634">
    <property type="term" value="C:nucleus"/>
    <property type="evidence" value="ECO:0007669"/>
    <property type="project" value="InterPro"/>
</dbReference>
<dbReference type="SUPFAM" id="SSF82199">
    <property type="entry name" value="SET domain"/>
    <property type="match status" value="1"/>
</dbReference>
<dbReference type="PANTHER" id="PTHR46223:SF3">
    <property type="entry name" value="HISTONE-LYSINE N-METHYLTRANSFERASE SET-23"/>
    <property type="match status" value="1"/>
</dbReference>
<protein>
    <submittedName>
        <fullName evidence="10">Histone-lysine N-methyltransferase, H3 lysine-9 specific dim-5</fullName>
    </submittedName>
</protein>
<comment type="subcellular location">
    <subcellularLocation>
        <location evidence="1">Chromosome</location>
    </subcellularLocation>
</comment>
<evidence type="ECO:0000259" key="8">
    <source>
        <dbReference type="PROSITE" id="PS50280"/>
    </source>
</evidence>
<dbReference type="HOGENOM" id="CLU_020840_11_0_1"/>
<dbReference type="GO" id="GO:0032259">
    <property type="term" value="P:methylation"/>
    <property type="evidence" value="ECO:0007669"/>
    <property type="project" value="UniProtKB-KW"/>
</dbReference>
<dbReference type="eggNOG" id="KOG1082">
    <property type="taxonomic scope" value="Eukaryota"/>
</dbReference>
<dbReference type="GO" id="GO:0005694">
    <property type="term" value="C:chromosome"/>
    <property type="evidence" value="ECO:0007669"/>
    <property type="project" value="UniProtKB-SubCell"/>
</dbReference>
<organism evidence="10 11">
    <name type="scientific">Beauveria bassiana D1-5</name>
    <dbReference type="NCBI Taxonomy" id="1245745"/>
    <lineage>
        <taxon>Eukaryota</taxon>
        <taxon>Fungi</taxon>
        <taxon>Dikarya</taxon>
        <taxon>Ascomycota</taxon>
        <taxon>Pezizomycotina</taxon>
        <taxon>Sordariomycetes</taxon>
        <taxon>Hypocreomycetidae</taxon>
        <taxon>Hypocreales</taxon>
        <taxon>Cordycipitaceae</taxon>
        <taxon>Beauveria</taxon>
    </lineage>
</organism>
<keyword evidence="3 10" id="KW-0489">Methyltransferase</keyword>
<evidence type="ECO:0000256" key="1">
    <source>
        <dbReference type="ARBA" id="ARBA00004286"/>
    </source>
</evidence>
<name>A0A0A2VPC7_BEABA</name>
<keyword evidence="2" id="KW-0158">Chromosome</keyword>
<evidence type="ECO:0000313" key="11">
    <source>
        <dbReference type="Proteomes" id="UP000030106"/>
    </source>
</evidence>
<keyword evidence="6" id="KW-0479">Metal-binding</keyword>
<feature type="domain" description="Pre-SET" evidence="9">
    <location>
        <begin position="66"/>
        <end position="147"/>
    </location>
</feature>
<gene>
    <name evidence="10" type="ORF">BBAD15_g6547</name>
</gene>
<dbReference type="PROSITE" id="PS50280">
    <property type="entry name" value="SET"/>
    <property type="match status" value="1"/>
</dbReference>
<dbReference type="Gene3D" id="2.170.270.10">
    <property type="entry name" value="SET domain"/>
    <property type="match status" value="1"/>
</dbReference>
<dbReference type="Pfam" id="PF05033">
    <property type="entry name" value="Pre-SET"/>
    <property type="match status" value="1"/>
</dbReference>
<feature type="domain" description="SET" evidence="8">
    <location>
        <begin position="150"/>
        <end position="285"/>
    </location>
</feature>
<dbReference type="SMART" id="SM00317">
    <property type="entry name" value="SET"/>
    <property type="match status" value="1"/>
</dbReference>
<evidence type="ECO:0000256" key="5">
    <source>
        <dbReference type="ARBA" id="ARBA00022691"/>
    </source>
</evidence>
<dbReference type="InterPro" id="IPR001214">
    <property type="entry name" value="SET_dom"/>
</dbReference>
<evidence type="ECO:0000256" key="3">
    <source>
        <dbReference type="ARBA" id="ARBA00022603"/>
    </source>
</evidence>
<comment type="caution">
    <text evidence="10">The sequence shown here is derived from an EMBL/GenBank/DDBJ whole genome shotgun (WGS) entry which is preliminary data.</text>
</comment>
<dbReference type="Pfam" id="PF00856">
    <property type="entry name" value="SET"/>
    <property type="match status" value="1"/>
</dbReference>
<evidence type="ECO:0000256" key="7">
    <source>
        <dbReference type="ARBA" id="ARBA00022833"/>
    </source>
</evidence>
<dbReference type="GO" id="GO:0008270">
    <property type="term" value="F:zinc ion binding"/>
    <property type="evidence" value="ECO:0007669"/>
    <property type="project" value="InterPro"/>
</dbReference>
<dbReference type="InterPro" id="IPR050973">
    <property type="entry name" value="H3K9_Histone-Lys_N-MTase"/>
</dbReference>
<accession>A0A0A2VPC7</accession>